<evidence type="ECO:0000256" key="1">
    <source>
        <dbReference type="SAM" id="Coils"/>
    </source>
</evidence>
<dbReference type="Proteomes" id="UP000266841">
    <property type="component" value="Unassembled WGS sequence"/>
</dbReference>
<evidence type="ECO:0000313" key="2">
    <source>
        <dbReference type="EMBL" id="EJK58319.1"/>
    </source>
</evidence>
<proteinExistence type="predicted"/>
<name>K0S0T8_THAOC</name>
<dbReference type="EMBL" id="AGNL01025596">
    <property type="protein sequence ID" value="EJK58319.1"/>
    <property type="molecule type" value="Genomic_DNA"/>
</dbReference>
<reference evidence="2 3" key="1">
    <citation type="journal article" date="2012" name="Genome Biol.">
        <title>Genome and low-iron response of an oceanic diatom adapted to chronic iron limitation.</title>
        <authorList>
            <person name="Lommer M."/>
            <person name="Specht M."/>
            <person name="Roy A.S."/>
            <person name="Kraemer L."/>
            <person name="Andreson R."/>
            <person name="Gutowska M.A."/>
            <person name="Wolf J."/>
            <person name="Bergner S.V."/>
            <person name="Schilhabel M.B."/>
            <person name="Klostermeier U.C."/>
            <person name="Beiko R.G."/>
            <person name="Rosenstiel P."/>
            <person name="Hippler M."/>
            <person name="Laroche J."/>
        </authorList>
    </citation>
    <scope>NUCLEOTIDE SEQUENCE [LARGE SCALE GENOMIC DNA]</scope>
    <source>
        <strain evidence="2 3">CCMP1005</strain>
    </source>
</reference>
<organism evidence="2 3">
    <name type="scientific">Thalassiosira oceanica</name>
    <name type="common">Marine diatom</name>
    <dbReference type="NCBI Taxonomy" id="159749"/>
    <lineage>
        <taxon>Eukaryota</taxon>
        <taxon>Sar</taxon>
        <taxon>Stramenopiles</taxon>
        <taxon>Ochrophyta</taxon>
        <taxon>Bacillariophyta</taxon>
        <taxon>Coscinodiscophyceae</taxon>
        <taxon>Thalassiosirophycidae</taxon>
        <taxon>Thalassiosirales</taxon>
        <taxon>Thalassiosiraceae</taxon>
        <taxon>Thalassiosira</taxon>
    </lineage>
</organism>
<sequence>MSLPLHATERARAEALQKHLNSALKEKEEIKEKLIKTRHQLEIELRNAVTLRQKLAKMHVTEKRNKQRQDCLVARTEDRQLREELAQTRQELLSEMEVARRQEEKAKSLRQTLAVQREKNEMLIQGAKRAEEIPILEKRVQRLMLVVQRQSDLIELLKQKCEREDNFLPSSTL</sequence>
<gene>
    <name evidence="2" type="ORF">THAOC_21571</name>
</gene>
<dbReference type="eggNOG" id="ENOG502R1PF">
    <property type="taxonomic scope" value="Eukaryota"/>
</dbReference>
<comment type="caution">
    <text evidence="2">The sequence shown here is derived from an EMBL/GenBank/DDBJ whole genome shotgun (WGS) entry which is preliminary data.</text>
</comment>
<dbReference type="AlphaFoldDB" id="K0S0T8"/>
<feature type="coiled-coil region" evidence="1">
    <location>
        <begin position="82"/>
        <end position="119"/>
    </location>
</feature>
<accession>K0S0T8</accession>
<keyword evidence="3" id="KW-1185">Reference proteome</keyword>
<keyword evidence="1" id="KW-0175">Coiled coil</keyword>
<feature type="coiled-coil region" evidence="1">
    <location>
        <begin position="13"/>
        <end position="44"/>
    </location>
</feature>
<protein>
    <submittedName>
        <fullName evidence="2">Uncharacterized protein</fullName>
    </submittedName>
</protein>
<evidence type="ECO:0000313" key="3">
    <source>
        <dbReference type="Proteomes" id="UP000266841"/>
    </source>
</evidence>